<comment type="subcellular location">
    <subcellularLocation>
        <location evidence="1">Cell outer membrane</location>
        <topology evidence="1">Multi-pass membrane protein</topology>
    </subcellularLocation>
</comment>
<keyword evidence="7" id="KW-0406">Ion transport</keyword>
<evidence type="ECO:0000256" key="1">
    <source>
        <dbReference type="ARBA" id="ARBA00004571"/>
    </source>
</evidence>
<keyword evidence="10" id="KW-0998">Cell outer membrane</keyword>
<evidence type="ECO:0000256" key="3">
    <source>
        <dbReference type="ARBA" id="ARBA00022448"/>
    </source>
</evidence>
<dbReference type="EMBL" id="CP058554">
    <property type="protein sequence ID" value="QMV75869.1"/>
    <property type="molecule type" value="Genomic_DNA"/>
</dbReference>
<dbReference type="KEGG" id="cpis:HS961_20885"/>
<evidence type="ECO:0000256" key="10">
    <source>
        <dbReference type="ARBA" id="ARBA00023237"/>
    </source>
</evidence>
<evidence type="ECO:0000313" key="13">
    <source>
        <dbReference type="Proteomes" id="UP000515240"/>
    </source>
</evidence>
<dbReference type="GO" id="GO:0015288">
    <property type="term" value="F:porin activity"/>
    <property type="evidence" value="ECO:0007669"/>
    <property type="project" value="UniProtKB-KW"/>
</dbReference>
<reference evidence="12 13" key="1">
    <citation type="journal article" date="2020" name="G3 (Bethesda)">
        <title>CeMbio - The Caenorhabditis elegans Microbiome Resource.</title>
        <authorList>
            <person name="Dirksen P."/>
            <person name="Assie A."/>
            <person name="Zimmermann J."/>
            <person name="Zhang F."/>
            <person name="Tietje A.M."/>
            <person name="Marsh S.A."/>
            <person name="Felix M.A."/>
            <person name="Shapira M."/>
            <person name="Kaleta C."/>
            <person name="Schulenburg H."/>
            <person name="Samuel B."/>
        </authorList>
    </citation>
    <scope>NUCLEOTIDE SEQUENCE [LARGE SCALE GENOMIC DNA]</scope>
    <source>
        <strain evidence="12 13">BIGb0172</strain>
    </source>
</reference>
<dbReference type="PANTHER" id="PTHR34501:SF9">
    <property type="entry name" value="MAJOR OUTER MEMBRANE PROTEIN P.IA"/>
    <property type="match status" value="1"/>
</dbReference>
<keyword evidence="9" id="KW-0472">Membrane</keyword>
<evidence type="ECO:0000256" key="2">
    <source>
        <dbReference type="ARBA" id="ARBA00011233"/>
    </source>
</evidence>
<name>A0A7G5EPE4_9BURK</name>
<dbReference type="AlphaFoldDB" id="A0A7G5EPE4"/>
<evidence type="ECO:0000313" key="12">
    <source>
        <dbReference type="EMBL" id="QMV75869.1"/>
    </source>
</evidence>
<dbReference type="PANTHER" id="PTHR34501">
    <property type="entry name" value="PROTEIN YDDL-RELATED"/>
    <property type="match status" value="1"/>
</dbReference>
<proteinExistence type="predicted"/>
<evidence type="ECO:0000256" key="7">
    <source>
        <dbReference type="ARBA" id="ARBA00023065"/>
    </source>
</evidence>
<sequence length="350" mass="36743">MALLSLCLPLLASAQSSSNISIYGIADLGVRYSTGLSASQAPSHGRMTSLVSGANSTSRFGLRGSEDLGGGMQAIFNMEGGRALDTGSQISATQVFDRASYVGISGPLGSLTLGRQVNTVAEAIAPVEPMGMRMASLNPNIANTALGAHGLGAEYGASGSTNAAFRVDNALKYSISRQGLTLRAMYSFSESANEAKHMGSAGAGLAYSAKGLELSAAFHQLRTADNRKLNAATVGAAYRWSAWRIAGNLGRTEAAQADAAKTVNSIQGLGASWNLNPSVSLTAALYHLQRKRSGLQDDGFARAVFFAEYLLSKRSQLYAEFDHTRWRHGYQGAGNDSVGRGFTLGLKHSF</sequence>
<dbReference type="GO" id="GO:0046930">
    <property type="term" value="C:pore complex"/>
    <property type="evidence" value="ECO:0007669"/>
    <property type="project" value="UniProtKB-KW"/>
</dbReference>
<dbReference type="InterPro" id="IPR023614">
    <property type="entry name" value="Porin_dom_sf"/>
</dbReference>
<dbReference type="SUPFAM" id="SSF56935">
    <property type="entry name" value="Porins"/>
    <property type="match status" value="1"/>
</dbReference>
<keyword evidence="3" id="KW-0813">Transport</keyword>
<dbReference type="Gene3D" id="2.40.160.10">
    <property type="entry name" value="Porin"/>
    <property type="match status" value="1"/>
</dbReference>
<accession>A0A7G5EPE4</accession>
<dbReference type="Proteomes" id="UP000515240">
    <property type="component" value="Chromosome"/>
</dbReference>
<dbReference type="CDD" id="cd00342">
    <property type="entry name" value="gram_neg_porins"/>
    <property type="match status" value="1"/>
</dbReference>
<evidence type="ECO:0000256" key="8">
    <source>
        <dbReference type="ARBA" id="ARBA00023114"/>
    </source>
</evidence>
<keyword evidence="8" id="KW-0626">Porin</keyword>
<feature type="domain" description="Porin" evidence="11">
    <location>
        <begin position="9"/>
        <end position="325"/>
    </location>
</feature>
<dbReference type="Pfam" id="PF13609">
    <property type="entry name" value="Porin_4"/>
    <property type="match status" value="1"/>
</dbReference>
<evidence type="ECO:0000256" key="4">
    <source>
        <dbReference type="ARBA" id="ARBA00022452"/>
    </source>
</evidence>
<comment type="subunit">
    <text evidence="2">Homotrimer.</text>
</comment>
<evidence type="ECO:0000256" key="9">
    <source>
        <dbReference type="ARBA" id="ARBA00023136"/>
    </source>
</evidence>
<keyword evidence="5" id="KW-0812">Transmembrane</keyword>
<gene>
    <name evidence="12" type="ORF">HS961_20885</name>
</gene>
<keyword evidence="6" id="KW-0732">Signal</keyword>
<dbReference type="GO" id="GO:0009279">
    <property type="term" value="C:cell outer membrane"/>
    <property type="evidence" value="ECO:0007669"/>
    <property type="project" value="UniProtKB-SubCell"/>
</dbReference>
<protein>
    <submittedName>
        <fullName evidence="12">Porin</fullName>
    </submittedName>
</protein>
<evidence type="ECO:0000259" key="11">
    <source>
        <dbReference type="Pfam" id="PF13609"/>
    </source>
</evidence>
<keyword evidence="4" id="KW-1134">Transmembrane beta strand</keyword>
<dbReference type="InterPro" id="IPR033900">
    <property type="entry name" value="Gram_neg_porin_domain"/>
</dbReference>
<organism evidence="12 13">
    <name type="scientific">Comamonas piscis</name>
    <dbReference type="NCBI Taxonomy" id="1562974"/>
    <lineage>
        <taxon>Bacteria</taxon>
        <taxon>Pseudomonadati</taxon>
        <taxon>Pseudomonadota</taxon>
        <taxon>Betaproteobacteria</taxon>
        <taxon>Burkholderiales</taxon>
        <taxon>Comamonadaceae</taxon>
        <taxon>Comamonas</taxon>
    </lineage>
</organism>
<evidence type="ECO:0000256" key="6">
    <source>
        <dbReference type="ARBA" id="ARBA00022729"/>
    </source>
</evidence>
<keyword evidence="13" id="KW-1185">Reference proteome</keyword>
<evidence type="ECO:0000256" key="5">
    <source>
        <dbReference type="ARBA" id="ARBA00022692"/>
    </source>
</evidence>
<dbReference type="InterPro" id="IPR050298">
    <property type="entry name" value="Gram-neg_bact_OMP"/>
</dbReference>
<dbReference type="GO" id="GO:0006811">
    <property type="term" value="P:monoatomic ion transport"/>
    <property type="evidence" value="ECO:0007669"/>
    <property type="project" value="UniProtKB-KW"/>
</dbReference>